<dbReference type="GeneID" id="56451838"/>
<dbReference type="EMBL" id="CP032339">
    <property type="protein sequence ID" value="QCO08130.1"/>
    <property type="molecule type" value="Genomic_DNA"/>
</dbReference>
<dbReference type="InterPro" id="IPR025512">
    <property type="entry name" value="DUF4399"/>
</dbReference>
<evidence type="ECO:0000259" key="3">
    <source>
        <dbReference type="Pfam" id="PF14347"/>
    </source>
</evidence>
<dbReference type="KEGG" id="abf:AMK58_08975"/>
<feature type="domain" description="DUF4399" evidence="3">
    <location>
        <begin position="69"/>
        <end position="158"/>
    </location>
</feature>
<dbReference type="RefSeq" id="WP_059398816.1">
    <property type="nucleotide sequence ID" value="NZ_CP012914.1"/>
</dbReference>
<evidence type="ECO:0000313" key="5">
    <source>
        <dbReference type="EMBL" id="QCO08130.1"/>
    </source>
</evidence>
<dbReference type="Proteomes" id="UP000298774">
    <property type="component" value="Chromosome"/>
</dbReference>
<feature type="chain" id="PRO_5030012643" evidence="2">
    <location>
        <begin position="22"/>
        <end position="160"/>
    </location>
</feature>
<feature type="signal peptide" evidence="2">
    <location>
        <begin position="1"/>
        <end position="21"/>
    </location>
</feature>
<evidence type="ECO:0000313" key="6">
    <source>
        <dbReference type="Proteomes" id="UP000298774"/>
    </source>
</evidence>
<sequence>MPHAAIIVAAALLLLPGAASAQSANAQSTTTQSTTTQSTNGREKAPEGARAYIMWPSNGTTISGGKLWVRMGLQNMGIAPAGIRKEDTGHHHLLVDSDLATYDEPIPNTKQSLHFGGGQTEVRLELPPGRHTLQMILGDADHVPHDPPIMSQKITIIVPQ</sequence>
<keyword evidence="7" id="KW-1185">Reference proteome</keyword>
<evidence type="ECO:0000313" key="7">
    <source>
        <dbReference type="Proteomes" id="UP001277471"/>
    </source>
</evidence>
<feature type="compositionally biased region" description="Low complexity" evidence="1">
    <location>
        <begin position="21"/>
        <end position="40"/>
    </location>
</feature>
<accession>A0A0P0EIE4</accession>
<evidence type="ECO:0000256" key="2">
    <source>
        <dbReference type="SAM" id="SignalP"/>
    </source>
</evidence>
<protein>
    <submittedName>
        <fullName evidence="5">DUF4399 domain-containing protein</fullName>
    </submittedName>
</protein>
<dbReference type="Proteomes" id="UP001277471">
    <property type="component" value="Unassembled WGS sequence"/>
</dbReference>
<dbReference type="AlphaFoldDB" id="A0A0P0EIE4"/>
<proteinExistence type="predicted"/>
<evidence type="ECO:0000256" key="1">
    <source>
        <dbReference type="SAM" id="MobiDB-lite"/>
    </source>
</evidence>
<organism evidence="5 6">
    <name type="scientific">Azospirillum brasilense</name>
    <dbReference type="NCBI Taxonomy" id="192"/>
    <lineage>
        <taxon>Bacteria</taxon>
        <taxon>Pseudomonadati</taxon>
        <taxon>Pseudomonadota</taxon>
        <taxon>Alphaproteobacteria</taxon>
        <taxon>Rhodospirillales</taxon>
        <taxon>Azospirillaceae</taxon>
        <taxon>Azospirillum</taxon>
    </lineage>
</organism>
<dbReference type="EMBL" id="JAWXYC010000004">
    <property type="protein sequence ID" value="MDX5954279.1"/>
    <property type="molecule type" value="Genomic_DNA"/>
</dbReference>
<evidence type="ECO:0000313" key="4">
    <source>
        <dbReference type="EMBL" id="MDX5954279.1"/>
    </source>
</evidence>
<keyword evidence="2" id="KW-0732">Signal</keyword>
<reference evidence="4 7" key="2">
    <citation type="submission" date="2023-11" db="EMBL/GenBank/DDBJ databases">
        <title>MicrobeMod: A computational toolkit for identifying prokaryotic methylation and restriction-modification with nanopore sequencing.</title>
        <authorList>
            <person name="Crits-Christoph A."/>
            <person name="Kang S.C."/>
            <person name="Lee H."/>
            <person name="Ostrov N."/>
        </authorList>
    </citation>
    <scope>NUCLEOTIDE SEQUENCE [LARGE SCALE GENOMIC DNA]</scope>
    <source>
        <strain evidence="4 7">ATCC 29145</strain>
    </source>
</reference>
<reference evidence="5 6" key="1">
    <citation type="submission" date="2018-09" db="EMBL/GenBank/DDBJ databases">
        <title>Whole genome based analysis of evolution and adaptive divergence in Indian and Brazilian strains of Azospirillum brasilense.</title>
        <authorList>
            <person name="Singh C."/>
            <person name="Tripathi A.K."/>
        </authorList>
    </citation>
    <scope>NUCLEOTIDE SEQUENCE [LARGE SCALE GENOMIC DNA]</scope>
    <source>
        <strain evidence="5 6">MTCC4038</strain>
    </source>
</reference>
<gene>
    <name evidence="5" type="ORF">D3868_03145</name>
    <name evidence="4" type="ORF">SIM66_24195</name>
</gene>
<name>A0A0P0EIE4_AZOBR</name>
<dbReference type="Pfam" id="PF14347">
    <property type="entry name" value="DUF4399"/>
    <property type="match status" value="1"/>
</dbReference>
<feature type="region of interest" description="Disordered" evidence="1">
    <location>
        <begin position="21"/>
        <end position="49"/>
    </location>
</feature>